<protein>
    <recommendedName>
        <fullName evidence="2">Peptidase MA-like domain-containing protein</fullName>
    </recommendedName>
</protein>
<reference evidence="1" key="1">
    <citation type="journal article" date="2014" name="Front. Microbiol.">
        <title>High frequency of phylogenetically diverse reductive dehalogenase-homologous genes in deep subseafloor sedimentary metagenomes.</title>
        <authorList>
            <person name="Kawai M."/>
            <person name="Futagami T."/>
            <person name="Toyoda A."/>
            <person name="Takaki Y."/>
            <person name="Nishi S."/>
            <person name="Hori S."/>
            <person name="Arai W."/>
            <person name="Tsubouchi T."/>
            <person name="Morono Y."/>
            <person name="Uchiyama I."/>
            <person name="Ito T."/>
            <person name="Fujiyama A."/>
            <person name="Inagaki F."/>
            <person name="Takami H."/>
        </authorList>
    </citation>
    <scope>NUCLEOTIDE SEQUENCE</scope>
    <source>
        <strain evidence="1">Expedition CK06-06</strain>
    </source>
</reference>
<feature type="non-terminal residue" evidence="1">
    <location>
        <position position="186"/>
    </location>
</feature>
<evidence type="ECO:0000313" key="1">
    <source>
        <dbReference type="EMBL" id="GAI05166.1"/>
    </source>
</evidence>
<organism evidence="1">
    <name type="scientific">marine sediment metagenome</name>
    <dbReference type="NCBI Taxonomy" id="412755"/>
    <lineage>
        <taxon>unclassified sequences</taxon>
        <taxon>metagenomes</taxon>
        <taxon>ecological metagenomes</taxon>
    </lineage>
</organism>
<sequence length="186" mass="21491">MIKRFLPIILIAILILTPTATHAQQGISLLNSDVEVFFPSALVFKIGAESSSDITKVRLHYQVDKMNYAQVSSEAWPDFTPSRKVETQWTWDMRRASLPSGTTVRYWWTIEDKSGNRLETPIDVARFNDLRYSWQKLTEGQLNLYWYEGSQSFAEELMTASQQALERLAEDTGVYPERPINIYIYA</sequence>
<name>X1LH51_9ZZZZ</name>
<dbReference type="AlphaFoldDB" id="X1LH51"/>
<accession>X1LH51</accession>
<proteinExistence type="predicted"/>
<evidence type="ECO:0008006" key="2">
    <source>
        <dbReference type="Google" id="ProtNLM"/>
    </source>
</evidence>
<gene>
    <name evidence="1" type="ORF">S06H3_14771</name>
</gene>
<comment type="caution">
    <text evidence="1">The sequence shown here is derived from an EMBL/GenBank/DDBJ whole genome shotgun (WGS) entry which is preliminary data.</text>
</comment>
<dbReference type="EMBL" id="BARV01007238">
    <property type="protein sequence ID" value="GAI05166.1"/>
    <property type="molecule type" value="Genomic_DNA"/>
</dbReference>